<proteinExistence type="predicted"/>
<comment type="caution">
    <text evidence="2">The sequence shown here is derived from an EMBL/GenBank/DDBJ whole genome shotgun (WGS) entry which is preliminary data.</text>
</comment>
<keyword evidence="3" id="KW-1185">Reference proteome</keyword>
<organism evidence="2 3">
    <name type="scientific">Cotesia glomerata</name>
    <name type="common">Lepidopteran parasitic wasp</name>
    <name type="synonym">Apanteles glomeratus</name>
    <dbReference type="NCBI Taxonomy" id="32391"/>
    <lineage>
        <taxon>Eukaryota</taxon>
        <taxon>Metazoa</taxon>
        <taxon>Ecdysozoa</taxon>
        <taxon>Arthropoda</taxon>
        <taxon>Hexapoda</taxon>
        <taxon>Insecta</taxon>
        <taxon>Pterygota</taxon>
        <taxon>Neoptera</taxon>
        <taxon>Endopterygota</taxon>
        <taxon>Hymenoptera</taxon>
        <taxon>Apocrita</taxon>
        <taxon>Ichneumonoidea</taxon>
        <taxon>Braconidae</taxon>
        <taxon>Microgastrinae</taxon>
        <taxon>Cotesia</taxon>
    </lineage>
</organism>
<protein>
    <submittedName>
        <fullName evidence="2">Uncharacterized protein</fullName>
    </submittedName>
</protein>
<dbReference type="Proteomes" id="UP000826195">
    <property type="component" value="Unassembled WGS sequence"/>
</dbReference>
<reference evidence="2 3" key="1">
    <citation type="journal article" date="2021" name="J. Hered.">
        <title>A chromosome-level genome assembly of the parasitoid wasp, Cotesia glomerata (Hymenoptera: Braconidae).</title>
        <authorList>
            <person name="Pinto B.J."/>
            <person name="Weis J.J."/>
            <person name="Gamble T."/>
            <person name="Ode P.J."/>
            <person name="Paul R."/>
            <person name="Zaspel J.M."/>
        </authorList>
    </citation>
    <scope>NUCLEOTIDE SEQUENCE [LARGE SCALE GENOMIC DNA]</scope>
    <source>
        <strain evidence="2">CgM1</strain>
    </source>
</reference>
<feature type="compositionally biased region" description="Basic and acidic residues" evidence="1">
    <location>
        <begin position="20"/>
        <end position="29"/>
    </location>
</feature>
<dbReference type="AlphaFoldDB" id="A0AAV7IAL1"/>
<evidence type="ECO:0000256" key="1">
    <source>
        <dbReference type="SAM" id="MobiDB-lite"/>
    </source>
</evidence>
<name>A0AAV7IAL1_COTGL</name>
<feature type="compositionally biased region" description="Polar residues" evidence="1">
    <location>
        <begin position="1"/>
        <end position="11"/>
    </location>
</feature>
<evidence type="ECO:0000313" key="2">
    <source>
        <dbReference type="EMBL" id="KAH0547286.1"/>
    </source>
</evidence>
<gene>
    <name evidence="2" type="ORF">KQX54_018378</name>
</gene>
<sequence>MSAGVRSTYTPDLSRPRRRQWSENRKEVRPLPKKIGPLLMEDYRRRLEGKKRNKKVLGAIGQIPMKLDEGMNIRLAPAPAPALATLPTKLLYNILDLLFSVYP</sequence>
<dbReference type="EMBL" id="JAHXZJ010002237">
    <property type="protein sequence ID" value="KAH0547286.1"/>
    <property type="molecule type" value="Genomic_DNA"/>
</dbReference>
<evidence type="ECO:0000313" key="3">
    <source>
        <dbReference type="Proteomes" id="UP000826195"/>
    </source>
</evidence>
<accession>A0AAV7IAL1</accession>
<feature type="region of interest" description="Disordered" evidence="1">
    <location>
        <begin position="1"/>
        <end position="29"/>
    </location>
</feature>